<evidence type="ECO:0000259" key="4">
    <source>
        <dbReference type="PROSITE" id="PS50186"/>
    </source>
</evidence>
<feature type="domain" description="RGS" evidence="3">
    <location>
        <begin position="514"/>
        <end position="676"/>
    </location>
</feature>
<accession>A0A433QMF2</accession>
<feature type="domain" description="DEP" evidence="4">
    <location>
        <begin position="231"/>
        <end position="313"/>
    </location>
</feature>
<dbReference type="GO" id="GO:0035556">
    <property type="term" value="P:intracellular signal transduction"/>
    <property type="evidence" value="ECO:0007669"/>
    <property type="project" value="InterPro"/>
</dbReference>
<dbReference type="GO" id="GO:0009968">
    <property type="term" value="P:negative regulation of signal transduction"/>
    <property type="evidence" value="ECO:0007669"/>
    <property type="project" value="UniProtKB-KW"/>
</dbReference>
<keyword evidence="1" id="KW-0734">Signal transduction inhibitor</keyword>
<proteinExistence type="predicted"/>
<dbReference type="SMART" id="SM00315">
    <property type="entry name" value="RGS"/>
    <property type="match status" value="1"/>
</dbReference>
<evidence type="ECO:0000313" key="5">
    <source>
        <dbReference type="EMBL" id="RUS30951.1"/>
    </source>
</evidence>
<evidence type="ECO:0000313" key="6">
    <source>
        <dbReference type="Proteomes" id="UP000274822"/>
    </source>
</evidence>
<dbReference type="CDD" id="cd04371">
    <property type="entry name" value="DEP"/>
    <property type="match status" value="1"/>
</dbReference>
<feature type="region of interest" description="Disordered" evidence="2">
    <location>
        <begin position="199"/>
        <end position="222"/>
    </location>
</feature>
<dbReference type="Pfam" id="PF25889">
    <property type="entry name" value="WHD_Fungal_DR"/>
    <property type="match status" value="1"/>
</dbReference>
<reference evidence="5 6" key="1">
    <citation type="journal article" date="2018" name="New Phytol.">
        <title>Phylogenomics of Endogonaceae and evolution of mycorrhizas within Mucoromycota.</title>
        <authorList>
            <person name="Chang Y."/>
            <person name="Desiro A."/>
            <person name="Na H."/>
            <person name="Sandor L."/>
            <person name="Lipzen A."/>
            <person name="Clum A."/>
            <person name="Barry K."/>
            <person name="Grigoriev I.V."/>
            <person name="Martin F.M."/>
            <person name="Stajich J.E."/>
            <person name="Smith M.E."/>
            <person name="Bonito G."/>
            <person name="Spatafora J.W."/>
        </authorList>
    </citation>
    <scope>NUCLEOTIDE SEQUENCE [LARGE SCALE GENOMIC DNA]</scope>
    <source>
        <strain evidence="5 6">AD002</strain>
    </source>
</reference>
<dbReference type="InterPro" id="IPR036390">
    <property type="entry name" value="WH_DNA-bd_sf"/>
</dbReference>
<dbReference type="Gene3D" id="1.10.167.10">
    <property type="entry name" value="Regulator of G-protein Signalling 4, domain 2"/>
    <property type="match status" value="1"/>
</dbReference>
<dbReference type="SUPFAM" id="SSF48097">
    <property type="entry name" value="Regulator of G-protein signaling, RGS"/>
    <property type="match status" value="1"/>
</dbReference>
<dbReference type="InterPro" id="IPR044926">
    <property type="entry name" value="RGS_subdomain_2"/>
</dbReference>
<dbReference type="Pfam" id="PF00615">
    <property type="entry name" value="RGS"/>
    <property type="match status" value="1"/>
</dbReference>
<dbReference type="Proteomes" id="UP000274822">
    <property type="component" value="Unassembled WGS sequence"/>
</dbReference>
<dbReference type="InterPro" id="IPR000591">
    <property type="entry name" value="DEP_dom"/>
</dbReference>
<dbReference type="InterPro" id="IPR036305">
    <property type="entry name" value="RGS_sf"/>
</dbReference>
<dbReference type="AlphaFoldDB" id="A0A433QMF2"/>
<dbReference type="Pfam" id="PF00610">
    <property type="entry name" value="DEP"/>
    <property type="match status" value="1"/>
</dbReference>
<protein>
    <submittedName>
        <fullName evidence="5">Regulator of G protein signaling domain-containing protein</fullName>
    </submittedName>
</protein>
<gene>
    <name evidence="5" type="ORF">BC938DRAFT_478714</name>
</gene>
<dbReference type="Gene3D" id="1.10.10.10">
    <property type="entry name" value="Winged helix-like DNA-binding domain superfamily/Winged helix DNA-binding domain"/>
    <property type="match status" value="2"/>
</dbReference>
<keyword evidence="6" id="KW-1185">Reference proteome</keyword>
<comment type="caution">
    <text evidence="5">The sequence shown here is derived from an EMBL/GenBank/DDBJ whole genome shotgun (WGS) entry which is preliminary data.</text>
</comment>
<evidence type="ECO:0000259" key="3">
    <source>
        <dbReference type="PROSITE" id="PS50132"/>
    </source>
</evidence>
<dbReference type="PROSITE" id="PS50132">
    <property type="entry name" value="RGS"/>
    <property type="match status" value="1"/>
</dbReference>
<organism evidence="5 6">
    <name type="scientific">Jimgerdemannia flammicorona</name>
    <dbReference type="NCBI Taxonomy" id="994334"/>
    <lineage>
        <taxon>Eukaryota</taxon>
        <taxon>Fungi</taxon>
        <taxon>Fungi incertae sedis</taxon>
        <taxon>Mucoromycota</taxon>
        <taxon>Mucoromycotina</taxon>
        <taxon>Endogonomycetes</taxon>
        <taxon>Endogonales</taxon>
        <taxon>Endogonaceae</taxon>
        <taxon>Jimgerdemannia</taxon>
    </lineage>
</organism>
<dbReference type="SUPFAM" id="SSF46785">
    <property type="entry name" value="Winged helix' DNA-binding domain"/>
    <property type="match status" value="2"/>
</dbReference>
<evidence type="ECO:0000256" key="1">
    <source>
        <dbReference type="ARBA" id="ARBA00022700"/>
    </source>
</evidence>
<dbReference type="PROSITE" id="PS50186">
    <property type="entry name" value="DEP"/>
    <property type="match status" value="1"/>
</dbReference>
<dbReference type="InterPro" id="IPR016137">
    <property type="entry name" value="RGS"/>
</dbReference>
<dbReference type="EMBL" id="RBNJ01003416">
    <property type="protein sequence ID" value="RUS30951.1"/>
    <property type="molecule type" value="Genomic_DNA"/>
</dbReference>
<dbReference type="InterPro" id="IPR036388">
    <property type="entry name" value="WH-like_DNA-bd_sf"/>
</dbReference>
<dbReference type="InterPro" id="IPR058855">
    <property type="entry name" value="RGS1/SST2-like_Fungal-DR"/>
</dbReference>
<sequence length="694" mass="77588">MTTKPQSSSAMLKVTETGRPFAKDIHDLFATLMISIPFDTHRHLFRNYPNTFNTEDCITNLGSLRFTQSSKGPDPKDPTRIVTTTVTTTFSMTREMARNLCQQFMDARLFENATDPLNRYFREKSIGQLTAKGTRVLVRFISVNKTHTRAPQLKQILSQTPSVRILHVERSPDGDKVVLKEIQMQTVFCVLMGAQPNDITQSNQRSNSSIKGGKDSTLSTDSANELSHVVKQPAIEVKDRQQYYKLYTQTFYGCQVCDYLCDYTTVVCREEAENIATEFLNRGWMEVIMDKSEKLRDDGLFKNSRSVLYQLTLEGRRVAGWDAEDFTESMMEDRDLYSDTVGADGRSSVEKSDFRTGEGLVSKAKEKPVNLFNGNRLDDIEDDKVGWKDMLMVEPPSAGVSGETAAQAIKRSLSPKLATAKLIATRTPSKFTPNSLGRSDSITGSNEALLLSEESSEDASQTSLSSLRSLNRLRNLDLSQSSPQPAPTNSTAIPAATIIPMQVMFDPKQSNDTKLRYILDDPQLRSLFKDHLRANLCDENLDFWIDHQSLRRRYKSLSPALSTRSQKDLLAEAFHIFNTYLAPSAPLELNINHSLRLEMTMHMRNVEPLVAEPPPAGKHDRNSPPAQIIPPGTPTPGAALAAIIKLFDRTSEHICGLMASDSVPKFVKTDKYRELVVPLEKKRDSGNGGDVVAV</sequence>
<evidence type="ECO:0000256" key="2">
    <source>
        <dbReference type="SAM" id="MobiDB-lite"/>
    </source>
</evidence>
<dbReference type="SMART" id="SM00049">
    <property type="entry name" value="DEP"/>
    <property type="match status" value="2"/>
</dbReference>
<dbReference type="PANTHER" id="PTHR10845">
    <property type="entry name" value="REGULATOR OF G PROTEIN SIGNALING"/>
    <property type="match status" value="1"/>
</dbReference>
<name>A0A433QMF2_9FUNG</name>
<dbReference type="PANTHER" id="PTHR10845:SF192">
    <property type="entry name" value="DOUBLE HIT, ISOFORM B"/>
    <property type="match status" value="1"/>
</dbReference>